<organism evidence="7 8">
    <name type="scientific">Ziziphus jujuba</name>
    <name type="common">Chinese jujube</name>
    <name type="synonym">Ziziphus sativa</name>
    <dbReference type="NCBI Taxonomy" id="326968"/>
    <lineage>
        <taxon>Eukaryota</taxon>
        <taxon>Viridiplantae</taxon>
        <taxon>Streptophyta</taxon>
        <taxon>Embryophyta</taxon>
        <taxon>Tracheophyta</taxon>
        <taxon>Spermatophyta</taxon>
        <taxon>Magnoliopsida</taxon>
        <taxon>eudicotyledons</taxon>
        <taxon>Gunneridae</taxon>
        <taxon>Pentapetalae</taxon>
        <taxon>rosids</taxon>
        <taxon>fabids</taxon>
        <taxon>Rosales</taxon>
        <taxon>Rhamnaceae</taxon>
        <taxon>Paliureae</taxon>
        <taxon>Ziziphus</taxon>
    </lineage>
</organism>
<evidence type="ECO:0000256" key="4">
    <source>
        <dbReference type="ARBA" id="ARBA00023098"/>
    </source>
</evidence>
<evidence type="ECO:0000256" key="3">
    <source>
        <dbReference type="ARBA" id="ARBA00022963"/>
    </source>
</evidence>
<evidence type="ECO:0000259" key="6">
    <source>
        <dbReference type="Pfam" id="PF01764"/>
    </source>
</evidence>
<gene>
    <name evidence="8" type="primary">LOC107416151</name>
</gene>
<accession>A0ABM3IHJ6</accession>
<dbReference type="InterPro" id="IPR033556">
    <property type="entry name" value="PLA"/>
</dbReference>
<name>A0ABM3IHJ6_ZIZJJ</name>
<proteinExistence type="inferred from homology"/>
<comment type="function">
    <text evidence="5">Acylhydrolase that catalyzes the hydrolysis of phospholipids at the sn-1 position.</text>
</comment>
<keyword evidence="3 5" id="KW-0442">Lipid degradation</keyword>
<sequence>MESIAGKWRALSGENDWEGPLDPLDYDLRRYIIHYGDRAEAAGAGFIGEVTSKNVGLPRYPKATLFSKVGLEQGNPFKYTVKKYNYASTSGITENTPMGIAGNSNYIGFVAVSTDQGSEILGRRDILISWRGTYRLAERAIDKQIDLVSAPNIFGSDNNAKIHHGWYSYYTTAESRSTYNSTSSRDQVQEAIGELIKQYYNKEEDISITVTGHSMGAAFAVLTATDIVFNGFNKYPTSTTAHKVYPVTAIVLACPRLGDEGFAKVFSQLENLHVLRVRNTKDIVSDLPPPPYVHVGKELIIDTTTSPFLKNSFLNLRAHHELEIYLHGVAGPKVVDGKNVLVVDRDIAWVNTATDELKDENNVVANWWVKENKSMVQMDDGKWVLKDLDIAEEDDYI</sequence>
<dbReference type="Proteomes" id="UP001652623">
    <property type="component" value="Chromosome 4"/>
</dbReference>
<dbReference type="CDD" id="cd00519">
    <property type="entry name" value="Lipase_3"/>
    <property type="match status" value="1"/>
</dbReference>
<reference evidence="8" key="1">
    <citation type="submission" date="2025-08" db="UniProtKB">
        <authorList>
            <consortium name="RefSeq"/>
        </authorList>
    </citation>
    <scope>IDENTIFICATION</scope>
    <source>
        <tissue evidence="8">Seedling</tissue>
    </source>
</reference>
<dbReference type="SUPFAM" id="SSF53474">
    <property type="entry name" value="alpha/beta-Hydrolases"/>
    <property type="match status" value="1"/>
</dbReference>
<evidence type="ECO:0000313" key="7">
    <source>
        <dbReference type="Proteomes" id="UP001652623"/>
    </source>
</evidence>
<keyword evidence="4 5" id="KW-0443">Lipid metabolism</keyword>
<keyword evidence="7" id="KW-1185">Reference proteome</keyword>
<keyword evidence="2 5" id="KW-0378">Hydrolase</keyword>
<dbReference type="InterPro" id="IPR002921">
    <property type="entry name" value="Fungal_lipase-type"/>
</dbReference>
<evidence type="ECO:0000256" key="5">
    <source>
        <dbReference type="RuleBase" id="RU367093"/>
    </source>
</evidence>
<dbReference type="GeneID" id="107416151"/>
<dbReference type="RefSeq" id="XP_048328531.2">
    <property type="nucleotide sequence ID" value="XM_048472574.2"/>
</dbReference>
<dbReference type="PANTHER" id="PTHR31828:SF20">
    <property type="entry name" value="PHOSPHOLIPASE A1"/>
    <property type="match status" value="1"/>
</dbReference>
<dbReference type="Gene3D" id="3.40.50.1820">
    <property type="entry name" value="alpha/beta hydrolase"/>
    <property type="match status" value="1"/>
</dbReference>
<evidence type="ECO:0000313" key="8">
    <source>
        <dbReference type="RefSeq" id="XP_048328531.2"/>
    </source>
</evidence>
<comment type="similarity">
    <text evidence="1 5">Belongs to the AB hydrolase superfamily. Lipase family.</text>
</comment>
<dbReference type="Pfam" id="PF01764">
    <property type="entry name" value="Lipase_3"/>
    <property type="match status" value="1"/>
</dbReference>
<feature type="domain" description="Fungal lipase-type" evidence="6">
    <location>
        <begin position="128"/>
        <end position="289"/>
    </location>
</feature>
<dbReference type="InterPro" id="IPR029058">
    <property type="entry name" value="AB_hydrolase_fold"/>
</dbReference>
<evidence type="ECO:0000256" key="1">
    <source>
        <dbReference type="ARBA" id="ARBA00010701"/>
    </source>
</evidence>
<evidence type="ECO:0000256" key="2">
    <source>
        <dbReference type="ARBA" id="ARBA00022801"/>
    </source>
</evidence>
<protein>
    <recommendedName>
        <fullName evidence="5">Phospholipase A1</fullName>
        <ecNumber evidence="5">3.1.1.-</ecNumber>
    </recommendedName>
</protein>
<dbReference type="PANTHER" id="PTHR31828">
    <property type="entry name" value="PHOSPHOLIPASE A1-IIGAMMA"/>
    <property type="match status" value="1"/>
</dbReference>
<dbReference type="EC" id="3.1.1.-" evidence="5"/>